<feature type="transmembrane region" description="Helical" evidence="8">
    <location>
        <begin position="250"/>
        <end position="269"/>
    </location>
</feature>
<keyword evidence="8" id="KW-0997">Cell inner membrane</keyword>
<feature type="transmembrane region" description="Helical" evidence="8">
    <location>
        <begin position="355"/>
        <end position="375"/>
    </location>
</feature>
<feature type="transmembrane region" description="Helical" evidence="8">
    <location>
        <begin position="524"/>
        <end position="543"/>
    </location>
</feature>
<dbReference type="NCBIfam" id="TIGR00795">
    <property type="entry name" value="lctP"/>
    <property type="match status" value="1"/>
</dbReference>
<feature type="transmembrane region" description="Helical" evidence="8">
    <location>
        <begin position="6"/>
        <end position="23"/>
    </location>
</feature>
<comment type="similarity">
    <text evidence="2 8">Belongs to the lactate permease family.</text>
</comment>
<feature type="transmembrane region" description="Helical" evidence="8">
    <location>
        <begin position="60"/>
        <end position="81"/>
    </location>
</feature>
<feature type="transmembrane region" description="Helical" evidence="8">
    <location>
        <begin position="491"/>
        <end position="512"/>
    </location>
</feature>
<feature type="transmembrane region" description="Helical" evidence="8">
    <location>
        <begin position="157"/>
        <end position="177"/>
    </location>
</feature>
<dbReference type="GO" id="GO:0015295">
    <property type="term" value="F:solute:proton symporter activity"/>
    <property type="evidence" value="ECO:0007669"/>
    <property type="project" value="TreeGrafter"/>
</dbReference>
<organism evidence="9">
    <name type="scientific">Salinispirillum sp. LH 10-3-1</name>
    <dbReference type="NCBI Taxonomy" id="2952525"/>
    <lineage>
        <taxon>Bacteria</taxon>
        <taxon>Pseudomonadati</taxon>
        <taxon>Pseudomonadota</taxon>
        <taxon>Gammaproteobacteria</taxon>
        <taxon>Oceanospirillales</taxon>
        <taxon>Saccharospirillaceae</taxon>
        <taxon>Salinispirillum</taxon>
    </lineage>
</organism>
<feature type="transmembrane region" description="Helical" evidence="8">
    <location>
        <begin position="128"/>
        <end position="150"/>
    </location>
</feature>
<feature type="transmembrane region" description="Helical" evidence="8">
    <location>
        <begin position="219"/>
        <end position="244"/>
    </location>
</feature>
<evidence type="ECO:0000256" key="8">
    <source>
        <dbReference type="RuleBase" id="RU365092"/>
    </source>
</evidence>
<evidence type="ECO:0000256" key="6">
    <source>
        <dbReference type="ARBA" id="ARBA00022989"/>
    </source>
</evidence>
<evidence type="ECO:0000256" key="1">
    <source>
        <dbReference type="ARBA" id="ARBA00004651"/>
    </source>
</evidence>
<dbReference type="PANTHER" id="PTHR30003">
    <property type="entry name" value="L-LACTATE PERMEASE"/>
    <property type="match status" value="1"/>
</dbReference>
<feature type="transmembrane region" description="Helical" evidence="8">
    <location>
        <begin position="102"/>
        <end position="122"/>
    </location>
</feature>
<sequence>MTSMQFLTAAMPVISVFVLLVIMRLPATKAMPLSLLVSAVLALVVWQMPLVQVSAAVLEGLMVAASIVWIVFGAILLLNVLRETGAIEVIRSGFSHISPDRRVQVIIIAWLFGSFLEGASGFGTPAAIGAPLLVALGFPPLAAVVLALVADSSAVSFGAVGTPVIVGMGQGLVGSTPEQLQSIAMTAIGIDILVASFLPLIMVLILTRFFGEEKSWLPGLAIAPFAILAGLSFTVPAYTVAWLLGPEFPSIIGALVGLALMSTLARYRILTPRKVWYFSAEDRVAMKALVATHQLDEALGHTKHMSLLRAWTPYILVAGLLVLTRIDALPLKALLNSVVVAWQNILGTDISASLAPLYLPGTVFVVTAAIAAVVQSSAQAGPWRPLQRATVVSARTLVPTVIALATAVPMVRIFLQSGVNTAGLAAMPLELATLAASNLADQWLFVAPMIGALGSFIAGSATFSNMMFASFQASVADQVGLPETTVLALQLLGANAGNMICVVNVVAAASVVNLSGREGEIIRFTLVPMLYYALAASSVAWLLL</sequence>
<accession>A0AB38YK01</accession>
<feature type="transmembrane region" description="Helical" evidence="8">
    <location>
        <begin position="396"/>
        <end position="415"/>
    </location>
</feature>
<name>A0AB38YK01_9GAMM</name>
<protein>
    <recommendedName>
        <fullName evidence="8">L-lactate permease</fullName>
    </recommendedName>
</protein>
<gene>
    <name evidence="9" type="ORF">NFC81_06675</name>
</gene>
<keyword evidence="6 8" id="KW-1133">Transmembrane helix</keyword>
<evidence type="ECO:0000256" key="5">
    <source>
        <dbReference type="ARBA" id="ARBA00022692"/>
    </source>
</evidence>
<comment type="function">
    <text evidence="8">Uptake of L-lactate across the membrane. Can also transport D-lactate and glycolate.</text>
</comment>
<reference evidence="9" key="1">
    <citation type="submission" date="2022-07" db="EMBL/GenBank/DDBJ databases">
        <title>Complete genome sequence of Salinispirillum sp. LH10-3-1 capable of multiple carbohydrate inversion isolated from a soda lake.</title>
        <authorList>
            <person name="Liu J."/>
            <person name="Zhai Y."/>
            <person name="Zhang H."/>
            <person name="Yang H."/>
            <person name="Qu J."/>
            <person name="Li J."/>
        </authorList>
    </citation>
    <scope>NUCLEOTIDE SEQUENCE</scope>
    <source>
        <strain evidence="9">LH 10-3-1</strain>
    </source>
</reference>
<evidence type="ECO:0000256" key="7">
    <source>
        <dbReference type="ARBA" id="ARBA00023136"/>
    </source>
</evidence>
<dbReference type="AlphaFoldDB" id="A0AB38YK01"/>
<dbReference type="EMBL" id="CP101717">
    <property type="protein sequence ID" value="WLD59458.1"/>
    <property type="molecule type" value="Genomic_DNA"/>
</dbReference>
<feature type="transmembrane region" description="Helical" evidence="8">
    <location>
        <begin position="30"/>
        <end position="48"/>
    </location>
</feature>
<dbReference type="Pfam" id="PF02652">
    <property type="entry name" value="Lactate_perm"/>
    <property type="match status" value="1"/>
</dbReference>
<dbReference type="GO" id="GO:0005886">
    <property type="term" value="C:plasma membrane"/>
    <property type="evidence" value="ECO:0007669"/>
    <property type="project" value="UniProtKB-SubCell"/>
</dbReference>
<evidence type="ECO:0000313" key="9">
    <source>
        <dbReference type="EMBL" id="WLD59458.1"/>
    </source>
</evidence>
<comment type="caution">
    <text evidence="8">Lacks conserved residue(s) required for the propagation of feature annotation.</text>
</comment>
<evidence type="ECO:0000256" key="2">
    <source>
        <dbReference type="ARBA" id="ARBA00010100"/>
    </source>
</evidence>
<keyword evidence="7 8" id="KW-0472">Membrane</keyword>
<keyword evidence="3 8" id="KW-0813">Transport</keyword>
<comment type="subcellular location">
    <subcellularLocation>
        <location evidence="8">Cell inner membrane</location>
        <topology evidence="8">Multi-pass membrane protein</topology>
    </subcellularLocation>
    <subcellularLocation>
        <location evidence="1">Cell membrane</location>
        <topology evidence="1">Multi-pass membrane protein</topology>
    </subcellularLocation>
</comment>
<feature type="transmembrane region" description="Helical" evidence="8">
    <location>
        <begin position="183"/>
        <end position="207"/>
    </location>
</feature>
<dbReference type="GO" id="GO:0015129">
    <property type="term" value="F:lactate transmembrane transporter activity"/>
    <property type="evidence" value="ECO:0007669"/>
    <property type="project" value="UniProtKB-UniRule"/>
</dbReference>
<keyword evidence="5 8" id="KW-0812">Transmembrane</keyword>
<keyword evidence="4" id="KW-1003">Cell membrane</keyword>
<feature type="transmembrane region" description="Helical" evidence="8">
    <location>
        <begin position="452"/>
        <end position="471"/>
    </location>
</feature>
<evidence type="ECO:0000256" key="4">
    <source>
        <dbReference type="ARBA" id="ARBA00022475"/>
    </source>
</evidence>
<dbReference type="InterPro" id="IPR003804">
    <property type="entry name" value="Lactate_perm"/>
</dbReference>
<evidence type="ECO:0000256" key="3">
    <source>
        <dbReference type="ARBA" id="ARBA00022448"/>
    </source>
</evidence>
<dbReference type="PANTHER" id="PTHR30003:SF0">
    <property type="entry name" value="GLYCOLATE PERMEASE GLCA-RELATED"/>
    <property type="match status" value="1"/>
</dbReference>
<dbReference type="RefSeq" id="WP_304996750.1">
    <property type="nucleotide sequence ID" value="NZ_CP101717.1"/>
</dbReference>
<feature type="transmembrane region" description="Helical" evidence="8">
    <location>
        <begin position="314"/>
        <end position="335"/>
    </location>
</feature>
<proteinExistence type="inferred from homology"/>